<evidence type="ECO:0000313" key="4">
    <source>
        <dbReference type="EMBL" id="MFC6959176.1"/>
    </source>
</evidence>
<feature type="chain" id="PRO_5046046636" evidence="2">
    <location>
        <begin position="24"/>
        <end position="561"/>
    </location>
</feature>
<dbReference type="Gene3D" id="3.10.105.10">
    <property type="entry name" value="Dipeptide-binding Protein, Domain 3"/>
    <property type="match status" value="1"/>
</dbReference>
<accession>A0ABW2DE69</accession>
<dbReference type="Proteomes" id="UP001596470">
    <property type="component" value="Unassembled WGS sequence"/>
</dbReference>
<evidence type="ECO:0000256" key="2">
    <source>
        <dbReference type="SAM" id="SignalP"/>
    </source>
</evidence>
<comment type="caution">
    <text evidence="4">The sequence shown here is derived from an EMBL/GenBank/DDBJ whole genome shotgun (WGS) entry which is preliminary data.</text>
</comment>
<feature type="compositionally biased region" description="Polar residues" evidence="1">
    <location>
        <begin position="535"/>
        <end position="550"/>
    </location>
</feature>
<sequence length="561" mass="59898">MRPARATALAVAGAAALAAGALGACGGGSSSGGDSDVTWAISSGWDSWNPNTSEGNNSYLNQVLTPLAASFGDFNPDGDFEFNDAVLSKAPELTSEAPLTVTYTLNENAQWSDGKPIRAEDFIYVWYQMSGSADFCNQEQCAPATTDWGANVASVTEADGVVTVTYIDGYLNPEWQFAYPNLQPSHVIEDNGFADWQSDPAVMGNSADWLATTAPTWSAGPYKPTDAKVGEYVIYEPNENYQGSADPGLDKLTLKVVEGTDAIVTALRNGEIDGSWPSEFSQEELDKLDGDDAVKTEVYEGNVWLHIDTNTKNKFLSDQVLRQAVFTAIDNQELVDRAYPDTEVALRQNHFFSQTSQYFEDFLSQTDPQQGSGDADAANAALAAAGYTTGDTLTTPDGEAVTLKFRYADGDATRTLIGEVVQSRLAEIGIDVTLTAIPDGQLGPVLSEADFDLIVYGWSGTPAFTTAPYQYFGSTSGSNFGGYSLDGLDEAIAKVTSTTSLDEAAGFANDVEAMVMPAAFTLPLLDEPQSTIYNQNNLGGVTPNGNSQSGPLWDVQNWKPA</sequence>
<evidence type="ECO:0000259" key="3">
    <source>
        <dbReference type="Pfam" id="PF00496"/>
    </source>
</evidence>
<dbReference type="Gene3D" id="3.40.190.10">
    <property type="entry name" value="Periplasmic binding protein-like II"/>
    <property type="match status" value="1"/>
</dbReference>
<evidence type="ECO:0000313" key="5">
    <source>
        <dbReference type="Proteomes" id="UP001596470"/>
    </source>
</evidence>
<keyword evidence="5" id="KW-1185">Reference proteome</keyword>
<dbReference type="EMBL" id="JBHSYS010000004">
    <property type="protein sequence ID" value="MFC6959176.1"/>
    <property type="molecule type" value="Genomic_DNA"/>
</dbReference>
<name>A0ABW2DE69_9ACTN</name>
<feature type="domain" description="Solute-binding protein family 5" evidence="3">
    <location>
        <begin position="94"/>
        <end position="479"/>
    </location>
</feature>
<reference evidence="5" key="1">
    <citation type="journal article" date="2019" name="Int. J. Syst. Evol. Microbiol.">
        <title>The Global Catalogue of Microorganisms (GCM) 10K type strain sequencing project: providing services to taxonomists for standard genome sequencing and annotation.</title>
        <authorList>
            <consortium name="The Broad Institute Genomics Platform"/>
            <consortium name="The Broad Institute Genome Sequencing Center for Infectious Disease"/>
            <person name="Wu L."/>
            <person name="Ma J."/>
        </authorList>
    </citation>
    <scope>NUCLEOTIDE SEQUENCE [LARGE SCALE GENOMIC DNA]</scope>
    <source>
        <strain evidence="5">KACC 12634</strain>
    </source>
</reference>
<gene>
    <name evidence="4" type="ORF">ACFQS3_18425</name>
</gene>
<feature type="region of interest" description="Disordered" evidence="1">
    <location>
        <begin position="535"/>
        <end position="561"/>
    </location>
</feature>
<evidence type="ECO:0000256" key="1">
    <source>
        <dbReference type="SAM" id="MobiDB-lite"/>
    </source>
</evidence>
<feature type="signal peptide" evidence="2">
    <location>
        <begin position="1"/>
        <end position="23"/>
    </location>
</feature>
<organism evidence="4 5">
    <name type="scientific">Glycomyces mayteni</name>
    <dbReference type="NCBI Taxonomy" id="543887"/>
    <lineage>
        <taxon>Bacteria</taxon>
        <taxon>Bacillati</taxon>
        <taxon>Actinomycetota</taxon>
        <taxon>Actinomycetes</taxon>
        <taxon>Glycomycetales</taxon>
        <taxon>Glycomycetaceae</taxon>
        <taxon>Glycomyces</taxon>
    </lineage>
</organism>
<dbReference type="InterPro" id="IPR039424">
    <property type="entry name" value="SBP_5"/>
</dbReference>
<dbReference type="InterPro" id="IPR000914">
    <property type="entry name" value="SBP_5_dom"/>
</dbReference>
<dbReference type="SUPFAM" id="SSF53850">
    <property type="entry name" value="Periplasmic binding protein-like II"/>
    <property type="match status" value="1"/>
</dbReference>
<proteinExistence type="predicted"/>
<protein>
    <submittedName>
        <fullName evidence="4">ABC transporter family substrate-binding protein</fullName>
    </submittedName>
</protein>
<dbReference type="PROSITE" id="PS51257">
    <property type="entry name" value="PROKAR_LIPOPROTEIN"/>
    <property type="match status" value="1"/>
</dbReference>
<dbReference type="PANTHER" id="PTHR30290">
    <property type="entry name" value="PERIPLASMIC BINDING COMPONENT OF ABC TRANSPORTER"/>
    <property type="match status" value="1"/>
</dbReference>
<keyword evidence="2" id="KW-0732">Signal</keyword>
<dbReference type="Gene3D" id="3.90.76.10">
    <property type="entry name" value="Dipeptide-binding Protein, Domain 1"/>
    <property type="match status" value="1"/>
</dbReference>
<dbReference type="Pfam" id="PF00496">
    <property type="entry name" value="SBP_bac_5"/>
    <property type="match status" value="1"/>
</dbReference>
<dbReference type="CDD" id="cd08501">
    <property type="entry name" value="PBP2_Lpqw"/>
    <property type="match status" value="1"/>
</dbReference>
<dbReference type="RefSeq" id="WP_382344850.1">
    <property type="nucleotide sequence ID" value="NZ_JBHMBP010000001.1"/>
</dbReference>